<accession>A0A9Q9RXV1</accession>
<dbReference type="Gene3D" id="2.130.10.10">
    <property type="entry name" value="YVTN repeat-like/Quinoprotein amine dehydrogenase"/>
    <property type="match status" value="3"/>
</dbReference>
<dbReference type="SUPFAM" id="SSF50969">
    <property type="entry name" value="YVTN repeat-like/Quinoprotein amine dehydrogenase"/>
    <property type="match status" value="1"/>
</dbReference>
<name>A0A9Q9RXV1_FUSFU</name>
<protein>
    <recommendedName>
        <fullName evidence="2">NACHT domain-containing protein</fullName>
    </recommendedName>
</protein>
<sequence length="1590" mass="178609">MAQYGLLEVHKGENAQADIIFLHGLRGDREKAWTKNGVVWPKDLLPDDIPASRIFLFGYDTNITSAGRSGASKTEIHSDAEDVCAKLAAERLSTQTVDRPIILVAHSLGGLVAAQILVHGEHKPENSAEASIARNVRGMIFLGTPFRGSSVAKPAEVVRRVLNLFKVDTQQQTLKLLGVDSERLDELTRAFPEVLNKRRSSKDTNYRIEAFFFYETLKTRWGIGSIQIVETESAQIHGCGDAAPIRADHIDICKFETKDADGYAIVVAAIRKAMIPPDTSPPNGGKVINILGKAINVANDSITIAFAMSDGIHMQKAVNAGHIEIAQQINNLCDADGRKDSCLEDLYITDPVADKKRIEDDKGGLLKDCYKWILENDNFAKWRDDPEQHLLWVRGDPGKGKTMLLAGLITELEKASHDSVFYFFCQATQPLLRTASYVLRGLIWSIVCKRPALKSYVRREYDQADSSVFTNHNAWYALSGILTSILEDEISTDFIVVIDALDECTEGREKLIGYISQCSVSCKAKWVISSRNWLDIESHLDATESHVRLHLELNHASISNAVLKFVESKVTQLNSTYNQSTRAQIRKHLLDNANDTFLWVALVCQELEKPGVKHYHSSSILRRFPAGLNELYERMISDINDRDMEWCRAILAVVAVALRPLSLQELAAADETLTEWIEDKDTLSSLVTSCGSLLTIRGDKVYTVHQSVNDFLPKAPKILPSGVGHQHYSIFNCSINIMHNRLHRNVYGLKDSCVVVDDIPILPAAPLTIAGYACVYWVDHFCAWLLAEKPHKNSLCYSMISQFLEKKYLYWLEAMSLLRCTSEAIKAMRRLEEQLVSSGVSKKFNRRLTIPQKNGGPDELKLLVNDAARFAITHRAIMDAAPLQLYDSALIFTPQLRKIKTCFSQEISRSINIFSPDFQRWDACLQTILDAAYDRGGKSTCEFSPDGRQIATINRKADRLLLIDISTGGLVKSIESPRGRLQRFTFHPSGDSLVTLSIVEEKELNLSFFHLPDGKFIKSFTVGKHVMSFFLCYSADGELLALPSKSDAVDEVDIWNPGAVNTVDIWNPAGKTKLNGFCKNKNGIQYVFWILIPSHPKALLIIGGNDITIWGLDTKHHVSKLMSMTDLAAINAAAVSRDRTCCVIFHSDLELVLYSWGSHITVQKIMRLDRTRIIHDVSWVADDRLIALCGLFGMEIWDWKAKKLVAQVQCYAIEKIYCGKNGQLASMGYGIGILKIWNLDALLSYPELTIQQSTSRVRSFITSPSGKVAFISGNEEGEMLSIAVNGRFHHLPKTLQNSSQQSYWSTQLLAFGHNDYFSAATDHGSIHIFRFDHETGRYYCEWRISTSEFVHTTQFWGQELIIRSQGGTHPYINFWDLKTGKCSRRVSLPCSELSEVSTITSDGRIACETDRSHIVIWDIMCRKETQRFDLRVENLDPVFISAISIGYSLLAISASEWDRDRAFIVIGNTEDGTWIRRYSVSGFVTTLTFLTPELLDTEVGVLKCVMERGSSEDIPTVAAEDHWDPRYFSLSYSESEAWLMKGSRKILWIPRQDVNRELFSIQTDLEAGKSTVTLVHDGCLFILTIEIDSI</sequence>
<dbReference type="PANTHER" id="PTHR10039">
    <property type="entry name" value="AMELOGENIN"/>
    <property type="match status" value="1"/>
</dbReference>
<keyword evidence="1" id="KW-0677">Repeat</keyword>
<proteinExistence type="predicted"/>
<evidence type="ECO:0000313" key="3">
    <source>
        <dbReference type="EMBL" id="VTT78543.1"/>
    </source>
</evidence>
<dbReference type="EMBL" id="CABFJX010000393">
    <property type="protein sequence ID" value="VTT78543.1"/>
    <property type="molecule type" value="Genomic_DNA"/>
</dbReference>
<dbReference type="Proteomes" id="UP000760494">
    <property type="component" value="Unassembled WGS sequence"/>
</dbReference>
<evidence type="ECO:0000259" key="2">
    <source>
        <dbReference type="PROSITE" id="PS50837"/>
    </source>
</evidence>
<organism evidence="3 4">
    <name type="scientific">Fusarium fujikuroi</name>
    <name type="common">Bakanae and foot rot disease fungus</name>
    <name type="synonym">Gibberella fujikuroi</name>
    <dbReference type="NCBI Taxonomy" id="5127"/>
    <lineage>
        <taxon>Eukaryota</taxon>
        <taxon>Fungi</taxon>
        <taxon>Dikarya</taxon>
        <taxon>Ascomycota</taxon>
        <taxon>Pezizomycotina</taxon>
        <taxon>Sordariomycetes</taxon>
        <taxon>Hypocreomycetidae</taxon>
        <taxon>Hypocreales</taxon>
        <taxon>Nectriaceae</taxon>
        <taxon>Fusarium</taxon>
        <taxon>Fusarium fujikuroi species complex</taxon>
    </lineage>
</organism>
<comment type="caution">
    <text evidence="3">The sequence shown here is derived from an EMBL/GenBank/DDBJ whole genome shotgun (WGS) entry which is preliminary data.</text>
</comment>
<gene>
    <name evidence="3" type="ORF">C2S_11120</name>
</gene>
<reference evidence="3" key="1">
    <citation type="submission" date="2019-05" db="EMBL/GenBank/DDBJ databases">
        <authorList>
            <person name="Piombo E."/>
        </authorList>
    </citation>
    <scope>NUCLEOTIDE SEQUENCE</scope>
    <source>
        <strain evidence="3">C2S</strain>
    </source>
</reference>
<dbReference type="InterPro" id="IPR011044">
    <property type="entry name" value="Quino_amine_DH_bsu"/>
</dbReference>
<feature type="domain" description="NACHT" evidence="2">
    <location>
        <begin position="389"/>
        <end position="605"/>
    </location>
</feature>
<evidence type="ECO:0000313" key="4">
    <source>
        <dbReference type="Proteomes" id="UP000760494"/>
    </source>
</evidence>
<dbReference type="InterPro" id="IPR056884">
    <property type="entry name" value="NPHP3-like_N"/>
</dbReference>
<dbReference type="InterPro" id="IPR029058">
    <property type="entry name" value="AB_hydrolase_fold"/>
</dbReference>
<dbReference type="PROSITE" id="PS50837">
    <property type="entry name" value="NACHT"/>
    <property type="match status" value="1"/>
</dbReference>
<dbReference type="InterPro" id="IPR007111">
    <property type="entry name" value="NACHT_NTPase"/>
</dbReference>
<dbReference type="InterPro" id="IPR015943">
    <property type="entry name" value="WD40/YVTN_repeat-like_dom_sf"/>
</dbReference>
<dbReference type="InterPro" id="IPR027417">
    <property type="entry name" value="P-loop_NTPase"/>
</dbReference>
<dbReference type="PANTHER" id="PTHR10039:SF17">
    <property type="entry name" value="FUNGAL STAND N-TERMINAL GOODBYE DOMAIN-CONTAINING PROTEIN-RELATED"/>
    <property type="match status" value="1"/>
</dbReference>
<evidence type="ECO:0000256" key="1">
    <source>
        <dbReference type="ARBA" id="ARBA00022737"/>
    </source>
</evidence>
<dbReference type="Pfam" id="PF24883">
    <property type="entry name" value="NPHP3_N"/>
    <property type="match status" value="1"/>
</dbReference>
<dbReference type="Gene3D" id="3.40.50.1820">
    <property type="entry name" value="alpha/beta hydrolase"/>
    <property type="match status" value="1"/>
</dbReference>
<dbReference type="Gene3D" id="3.40.50.300">
    <property type="entry name" value="P-loop containing nucleotide triphosphate hydrolases"/>
    <property type="match status" value="1"/>
</dbReference>
<dbReference type="SUPFAM" id="SSF82171">
    <property type="entry name" value="DPP6 N-terminal domain-like"/>
    <property type="match status" value="1"/>
</dbReference>
<dbReference type="SUPFAM" id="SSF53474">
    <property type="entry name" value="alpha/beta-Hydrolases"/>
    <property type="match status" value="1"/>
</dbReference>